<dbReference type="AlphaFoldDB" id="A0A917C3N2"/>
<evidence type="ECO:0008006" key="3">
    <source>
        <dbReference type="Google" id="ProtNLM"/>
    </source>
</evidence>
<dbReference type="EMBL" id="BMCT01000004">
    <property type="protein sequence ID" value="GGF70342.1"/>
    <property type="molecule type" value="Genomic_DNA"/>
</dbReference>
<gene>
    <name evidence="1" type="ORF">GCM10007301_32640</name>
</gene>
<reference evidence="1" key="1">
    <citation type="journal article" date="2014" name="Int. J. Syst. Evol. Microbiol.">
        <title>Complete genome sequence of Corynebacterium casei LMG S-19264T (=DSM 44701T), isolated from a smear-ripened cheese.</title>
        <authorList>
            <consortium name="US DOE Joint Genome Institute (JGI-PGF)"/>
            <person name="Walter F."/>
            <person name="Albersmeier A."/>
            <person name="Kalinowski J."/>
            <person name="Ruckert C."/>
        </authorList>
    </citation>
    <scope>NUCLEOTIDE SEQUENCE</scope>
    <source>
        <strain evidence="1">CCM 7897</strain>
    </source>
</reference>
<reference evidence="1" key="2">
    <citation type="submission" date="2020-09" db="EMBL/GenBank/DDBJ databases">
        <authorList>
            <person name="Sun Q."/>
            <person name="Sedlacek I."/>
        </authorList>
    </citation>
    <scope>NUCLEOTIDE SEQUENCE</scope>
    <source>
        <strain evidence="1">CCM 7897</strain>
    </source>
</reference>
<dbReference type="Proteomes" id="UP000606044">
    <property type="component" value="Unassembled WGS sequence"/>
</dbReference>
<evidence type="ECO:0000313" key="2">
    <source>
        <dbReference type="Proteomes" id="UP000606044"/>
    </source>
</evidence>
<organism evidence="1 2">
    <name type="scientific">Azorhizobium oxalatiphilum</name>
    <dbReference type="NCBI Taxonomy" id="980631"/>
    <lineage>
        <taxon>Bacteria</taxon>
        <taxon>Pseudomonadati</taxon>
        <taxon>Pseudomonadota</taxon>
        <taxon>Alphaproteobacteria</taxon>
        <taxon>Hyphomicrobiales</taxon>
        <taxon>Xanthobacteraceae</taxon>
        <taxon>Azorhizobium</taxon>
    </lineage>
</organism>
<evidence type="ECO:0000313" key="1">
    <source>
        <dbReference type="EMBL" id="GGF70342.1"/>
    </source>
</evidence>
<accession>A0A917C3N2</accession>
<sequence length="191" mass="20299">MSAARVRFDGDCQVAALVYEAGEEPDALLSAFSADLTNRGVNVRGVLQARAEDGASLADSLCFFPGGPTLSVPKCGTRAHHSPALWSGALHAAERFLLAAVEAQPDLLVINRFGAAECAGGGLVPVICEAIMRDVPVLVPVPSWRFTDWLALSEGMTVKLACNRRSLEGWWRGLSCVPFPSLADSFCARAK</sequence>
<comment type="caution">
    <text evidence="1">The sequence shown here is derived from an EMBL/GenBank/DDBJ whole genome shotgun (WGS) entry which is preliminary data.</text>
</comment>
<dbReference type="InterPro" id="IPR018912">
    <property type="entry name" value="DUF2478"/>
</dbReference>
<proteinExistence type="predicted"/>
<name>A0A917C3N2_9HYPH</name>
<keyword evidence="2" id="KW-1185">Reference proteome</keyword>
<dbReference type="RefSeq" id="WP_188580423.1">
    <property type="nucleotide sequence ID" value="NZ_BMCT01000004.1"/>
</dbReference>
<protein>
    <recommendedName>
        <fullName evidence="3">DUF2478 domain-containing protein</fullName>
    </recommendedName>
</protein>
<dbReference type="Pfam" id="PF10649">
    <property type="entry name" value="DUF2478"/>
    <property type="match status" value="1"/>
</dbReference>